<dbReference type="GeneID" id="9592019"/>
<evidence type="ECO:0000313" key="2">
    <source>
        <dbReference type="EMBL" id="EFI93062.1"/>
    </source>
</evidence>
<dbReference type="Proteomes" id="UP000007431">
    <property type="component" value="Unassembled WGS sequence"/>
</dbReference>
<dbReference type="AlphaFoldDB" id="D8QF40"/>
<evidence type="ECO:0000256" key="1">
    <source>
        <dbReference type="SAM" id="MobiDB-lite"/>
    </source>
</evidence>
<dbReference type="RefSeq" id="XP_003027965.1">
    <property type="nucleotide sequence ID" value="XM_003027919.1"/>
</dbReference>
<feature type="compositionally biased region" description="Basic and acidic residues" evidence="1">
    <location>
        <begin position="63"/>
        <end position="75"/>
    </location>
</feature>
<proteinExistence type="predicted"/>
<sequence length="85" mass="8856">MSAAAPTTANQPKRNPAIQALVTSAPSDLSSSSTPSDLSSSSDAPQSPALTPRGGYYVSRTTGRAELKDAEREGDGNMTYFCEVM</sequence>
<gene>
    <name evidence="2" type="primary">bbp2-6</name>
    <name evidence="2" type="ORF">SCHCODRAFT_60621</name>
</gene>
<dbReference type="VEuPathDB" id="FungiDB:SCHCODRAFT_060621"/>
<evidence type="ECO:0000313" key="3">
    <source>
        <dbReference type="Proteomes" id="UP000007431"/>
    </source>
</evidence>
<accession>D8QF40</accession>
<name>D8QF40_SCHCM</name>
<feature type="compositionally biased region" description="Low complexity" evidence="1">
    <location>
        <begin position="24"/>
        <end position="50"/>
    </location>
</feature>
<organism evidence="3">
    <name type="scientific">Schizophyllum commune (strain H4-8 / FGSC 9210)</name>
    <name type="common">Split gill fungus</name>
    <dbReference type="NCBI Taxonomy" id="578458"/>
    <lineage>
        <taxon>Eukaryota</taxon>
        <taxon>Fungi</taxon>
        <taxon>Dikarya</taxon>
        <taxon>Basidiomycota</taxon>
        <taxon>Agaricomycotina</taxon>
        <taxon>Agaricomycetes</taxon>
        <taxon>Agaricomycetidae</taxon>
        <taxon>Agaricales</taxon>
        <taxon>Schizophyllaceae</taxon>
        <taxon>Schizophyllum</taxon>
    </lineage>
</organism>
<feature type="region of interest" description="Disordered" evidence="1">
    <location>
        <begin position="1"/>
        <end position="78"/>
    </location>
</feature>
<reference evidence="2 3" key="1">
    <citation type="journal article" date="2010" name="Nat. Biotechnol.">
        <title>Genome sequence of the model mushroom Schizophyllum commune.</title>
        <authorList>
            <person name="Ohm R.A."/>
            <person name="de Jong J.F."/>
            <person name="Lugones L.G."/>
            <person name="Aerts A."/>
            <person name="Kothe E."/>
            <person name="Stajich J.E."/>
            <person name="de Vries R.P."/>
            <person name="Record E."/>
            <person name="Levasseur A."/>
            <person name="Baker S.E."/>
            <person name="Bartholomew K.A."/>
            <person name="Coutinho P.M."/>
            <person name="Erdmann S."/>
            <person name="Fowler T.J."/>
            <person name="Gathman A.C."/>
            <person name="Lombard V."/>
            <person name="Henrissat B."/>
            <person name="Knabe N."/>
            <person name="Kuees U."/>
            <person name="Lilly W.W."/>
            <person name="Lindquist E."/>
            <person name="Lucas S."/>
            <person name="Magnuson J.K."/>
            <person name="Piumi F."/>
            <person name="Raudaskoski M."/>
            <person name="Salamov A."/>
            <person name="Schmutz J."/>
            <person name="Schwarze F.W.M.R."/>
            <person name="vanKuyk P.A."/>
            <person name="Horton J.S."/>
            <person name="Grigoriev I.V."/>
            <person name="Woesten H.A.B."/>
        </authorList>
    </citation>
    <scope>NUCLEOTIDE SEQUENCE [LARGE SCALE GENOMIC DNA]</scope>
    <source>
        <strain evidence="3">H4-8 / FGSC 9210</strain>
    </source>
</reference>
<protein>
    <submittedName>
        <fullName evidence="2">Lipopeptide mating pheromone bbp2-6</fullName>
    </submittedName>
</protein>
<dbReference type="EMBL" id="GL377311">
    <property type="protein sequence ID" value="EFI93062.1"/>
    <property type="molecule type" value="Genomic_DNA"/>
</dbReference>
<dbReference type="HOGENOM" id="CLU_2513921_0_0_1"/>
<dbReference type="OrthoDB" id="10480380at2759"/>
<keyword evidence="3" id="KW-1185">Reference proteome</keyword>
<dbReference type="KEGG" id="scm:SCHCO_060621"/>
<dbReference type="InParanoid" id="D8QF40"/>
<feature type="compositionally biased region" description="Polar residues" evidence="1">
    <location>
        <begin position="1"/>
        <end position="13"/>
    </location>
</feature>